<evidence type="ECO:0000256" key="3">
    <source>
        <dbReference type="ARBA" id="ARBA00022679"/>
    </source>
</evidence>
<dbReference type="GO" id="GO:0003677">
    <property type="term" value="F:DNA binding"/>
    <property type="evidence" value="ECO:0007669"/>
    <property type="project" value="InterPro"/>
</dbReference>
<name>A0AA51N5U0_9BACT</name>
<dbReference type="InterPro" id="IPR008921">
    <property type="entry name" value="DNA_pol3_clamp-load_cplx_C"/>
</dbReference>
<dbReference type="InterPro" id="IPR005790">
    <property type="entry name" value="DNA_polIII_delta"/>
</dbReference>
<dbReference type="Gene3D" id="1.20.272.10">
    <property type="match status" value="1"/>
</dbReference>
<proteinExistence type="inferred from homology"/>
<dbReference type="SUPFAM" id="SSF52540">
    <property type="entry name" value="P-loop containing nucleoside triphosphate hydrolases"/>
    <property type="match status" value="1"/>
</dbReference>
<evidence type="ECO:0000256" key="7">
    <source>
        <dbReference type="ARBA" id="ARBA00034754"/>
    </source>
</evidence>
<evidence type="ECO:0000256" key="4">
    <source>
        <dbReference type="ARBA" id="ARBA00022695"/>
    </source>
</evidence>
<dbReference type="InterPro" id="IPR027417">
    <property type="entry name" value="P-loop_NTPase"/>
</dbReference>
<organism evidence="10 11">
    <name type="scientific">Marivirga arenosa</name>
    <dbReference type="NCBI Taxonomy" id="3059076"/>
    <lineage>
        <taxon>Bacteria</taxon>
        <taxon>Pseudomonadati</taxon>
        <taxon>Bacteroidota</taxon>
        <taxon>Cytophagia</taxon>
        <taxon>Cytophagales</taxon>
        <taxon>Marivirgaceae</taxon>
        <taxon>Marivirga</taxon>
    </lineage>
</organism>
<protein>
    <recommendedName>
        <fullName evidence="2">DNA polymerase III subunit delta</fullName>
        <ecNumber evidence="1">2.7.7.7</ecNumber>
    </recommendedName>
</protein>
<dbReference type="GO" id="GO:0006261">
    <property type="term" value="P:DNA-templated DNA replication"/>
    <property type="evidence" value="ECO:0007669"/>
    <property type="project" value="TreeGrafter"/>
</dbReference>
<dbReference type="AlphaFoldDB" id="A0AA51N5U0"/>
<dbReference type="GO" id="GO:0003887">
    <property type="term" value="F:DNA-directed DNA polymerase activity"/>
    <property type="evidence" value="ECO:0007669"/>
    <property type="project" value="UniProtKB-KW"/>
</dbReference>
<dbReference type="SUPFAM" id="SSF48019">
    <property type="entry name" value="post-AAA+ oligomerization domain-like"/>
    <property type="match status" value="1"/>
</dbReference>
<dbReference type="PANTHER" id="PTHR34388">
    <property type="entry name" value="DNA POLYMERASE III SUBUNIT DELTA"/>
    <property type="match status" value="1"/>
</dbReference>
<sequence length="340" mass="38842">MAQSAEQILADLKNGNYAPVYFLQGEEPYFIDLISNYIEKNALDESEKGFNQQILYGKDVKLNQVVSAARSFPMMGQRQVIIVKEAQNLGEFTESNFDFSLLENYLQSPQASTVLVFCYKHKKLDKRKKIYKSLQQHTILLESNKIYENKVPDWILQYVKSKGHGINRQALMLLTEYIGNNLERLSNEIDKVLVNFNEPSEITEALIQEYVGINKDYNIFELQSAIIKGNALKANRILNYFASDPKNHPAVVNIGFLHSFFTKLLLVHHSGDKSERGVASAAGVNPFFAKDYIVAVNRYNLGKTIQNLNHIFQADLMFKGVTANINESQLMKELVYKLMH</sequence>
<evidence type="ECO:0000313" key="11">
    <source>
        <dbReference type="Proteomes" id="UP001244443"/>
    </source>
</evidence>
<dbReference type="GO" id="GO:0009360">
    <property type="term" value="C:DNA polymerase III complex"/>
    <property type="evidence" value="ECO:0007669"/>
    <property type="project" value="InterPro"/>
</dbReference>
<dbReference type="EMBL" id="CP129970">
    <property type="protein sequence ID" value="WMN06792.1"/>
    <property type="molecule type" value="Genomic_DNA"/>
</dbReference>
<accession>A0AA51N5U0</accession>
<dbReference type="Proteomes" id="UP001244443">
    <property type="component" value="Chromosome"/>
</dbReference>
<evidence type="ECO:0000256" key="5">
    <source>
        <dbReference type="ARBA" id="ARBA00022705"/>
    </source>
</evidence>
<feature type="domain" description="DNA polymerase III delta N-terminal" evidence="9">
    <location>
        <begin position="21"/>
        <end position="142"/>
    </location>
</feature>
<gene>
    <name evidence="10" type="primary">holA</name>
    <name evidence="10" type="ORF">QYS48_18910</name>
</gene>
<keyword evidence="4 10" id="KW-0548">Nucleotidyltransferase</keyword>
<keyword evidence="6" id="KW-0239">DNA-directed DNA polymerase</keyword>
<dbReference type="NCBIfam" id="TIGR01128">
    <property type="entry name" value="holA"/>
    <property type="match status" value="1"/>
</dbReference>
<keyword evidence="3 10" id="KW-0808">Transferase</keyword>
<dbReference type="EC" id="2.7.7.7" evidence="1"/>
<dbReference type="Pfam" id="PF06144">
    <property type="entry name" value="DNA_pol3_delta"/>
    <property type="match status" value="1"/>
</dbReference>
<evidence type="ECO:0000256" key="2">
    <source>
        <dbReference type="ARBA" id="ARBA00017703"/>
    </source>
</evidence>
<dbReference type="Gene3D" id="1.10.8.60">
    <property type="match status" value="1"/>
</dbReference>
<evidence type="ECO:0000313" key="10">
    <source>
        <dbReference type="EMBL" id="WMN06792.1"/>
    </source>
</evidence>
<evidence type="ECO:0000256" key="6">
    <source>
        <dbReference type="ARBA" id="ARBA00022932"/>
    </source>
</evidence>
<comment type="catalytic activity">
    <reaction evidence="8">
        <text>DNA(n) + a 2'-deoxyribonucleoside 5'-triphosphate = DNA(n+1) + diphosphate</text>
        <dbReference type="Rhea" id="RHEA:22508"/>
        <dbReference type="Rhea" id="RHEA-COMP:17339"/>
        <dbReference type="Rhea" id="RHEA-COMP:17340"/>
        <dbReference type="ChEBI" id="CHEBI:33019"/>
        <dbReference type="ChEBI" id="CHEBI:61560"/>
        <dbReference type="ChEBI" id="CHEBI:173112"/>
        <dbReference type="EC" id="2.7.7.7"/>
    </reaction>
</comment>
<evidence type="ECO:0000256" key="1">
    <source>
        <dbReference type="ARBA" id="ARBA00012417"/>
    </source>
</evidence>
<keyword evidence="5" id="KW-0235">DNA replication</keyword>
<reference evidence="10" key="1">
    <citation type="submission" date="2023-08" db="EMBL/GenBank/DDBJ databases">
        <title>Comparative genomics and taxonomic characterization of three novel marine species of genus Marivirga.</title>
        <authorList>
            <person name="Muhammad N."/>
            <person name="Kim S.-G."/>
        </authorList>
    </citation>
    <scope>NUCLEOTIDE SEQUENCE [LARGE SCALE GENOMIC DNA]</scope>
    <source>
        <strain evidence="10">ABR2-2</strain>
    </source>
</reference>
<dbReference type="Gene3D" id="3.40.50.300">
    <property type="entry name" value="P-loop containing nucleotide triphosphate hydrolases"/>
    <property type="match status" value="1"/>
</dbReference>
<comment type="similarity">
    <text evidence="7">Belongs to the DNA polymerase HolA subunit family.</text>
</comment>
<evidence type="ECO:0000259" key="9">
    <source>
        <dbReference type="Pfam" id="PF06144"/>
    </source>
</evidence>
<keyword evidence="11" id="KW-1185">Reference proteome</keyword>
<dbReference type="InterPro" id="IPR010372">
    <property type="entry name" value="DNA_pol3_delta_N"/>
</dbReference>
<dbReference type="PANTHER" id="PTHR34388:SF1">
    <property type="entry name" value="DNA POLYMERASE III SUBUNIT DELTA"/>
    <property type="match status" value="1"/>
</dbReference>
<dbReference type="RefSeq" id="WP_308356750.1">
    <property type="nucleotide sequence ID" value="NZ_CP129970.2"/>
</dbReference>
<evidence type="ECO:0000256" key="8">
    <source>
        <dbReference type="ARBA" id="ARBA00049244"/>
    </source>
</evidence>